<feature type="signal peptide" evidence="1">
    <location>
        <begin position="1"/>
        <end position="27"/>
    </location>
</feature>
<evidence type="ECO:0008006" key="4">
    <source>
        <dbReference type="Google" id="ProtNLM"/>
    </source>
</evidence>
<dbReference type="AlphaFoldDB" id="A0A1G9LW35"/>
<evidence type="ECO:0000313" key="2">
    <source>
        <dbReference type="EMBL" id="SDL66113.1"/>
    </source>
</evidence>
<evidence type="ECO:0000313" key="3">
    <source>
        <dbReference type="Proteomes" id="UP000199476"/>
    </source>
</evidence>
<organism evidence="2 3">
    <name type="scientific">Halarsenatibacter silvermanii</name>
    <dbReference type="NCBI Taxonomy" id="321763"/>
    <lineage>
        <taxon>Bacteria</taxon>
        <taxon>Bacillati</taxon>
        <taxon>Bacillota</taxon>
        <taxon>Clostridia</taxon>
        <taxon>Halanaerobiales</taxon>
        <taxon>Halarsenatibacteraceae</taxon>
        <taxon>Halarsenatibacter</taxon>
    </lineage>
</organism>
<feature type="chain" id="PRO_5011506987" description="Outer membrane protein beta-barrel domain-containing protein" evidence="1">
    <location>
        <begin position="28"/>
        <end position="180"/>
    </location>
</feature>
<reference evidence="2 3" key="1">
    <citation type="submission" date="2016-10" db="EMBL/GenBank/DDBJ databases">
        <authorList>
            <person name="de Groot N.N."/>
        </authorList>
    </citation>
    <scope>NUCLEOTIDE SEQUENCE [LARGE SCALE GENOMIC DNA]</scope>
    <source>
        <strain evidence="2 3">SLAS-1</strain>
    </source>
</reference>
<name>A0A1G9LW35_9FIRM</name>
<dbReference type="STRING" id="321763.SAMN04488692_10727"/>
<gene>
    <name evidence="2" type="ORF">SAMN04488692_10727</name>
</gene>
<protein>
    <recommendedName>
        <fullName evidence="4">Outer membrane protein beta-barrel domain-containing protein</fullName>
    </recommendedName>
</protein>
<evidence type="ECO:0000256" key="1">
    <source>
        <dbReference type="SAM" id="SignalP"/>
    </source>
</evidence>
<keyword evidence="3" id="KW-1185">Reference proteome</keyword>
<keyword evidence="1" id="KW-0732">Signal</keyword>
<dbReference type="RefSeq" id="WP_089759305.1">
    <property type="nucleotide sequence ID" value="NZ_FNGO01000007.1"/>
</dbReference>
<sequence>MQRNFLLIFIALAVTAALLAGPMAVGAEEPIDDEETTVNAFIAPSYFSYGDGELGFRTGLRWELVPGVDALAETGYYSYSDGSIIPLRLSALYDVTESLDAPGGFNVSAVAGLGFYRVSVDNRRLEDFDDDSTEFDLHLGGLIDQEVGEGTNIRADLLLVTGLSDLDTSVETSFGVSFDF</sequence>
<dbReference type="Proteomes" id="UP000199476">
    <property type="component" value="Unassembled WGS sequence"/>
</dbReference>
<proteinExistence type="predicted"/>
<accession>A0A1G9LW35</accession>
<dbReference type="EMBL" id="FNGO01000007">
    <property type="protein sequence ID" value="SDL66113.1"/>
    <property type="molecule type" value="Genomic_DNA"/>
</dbReference>